<evidence type="ECO:0000256" key="2">
    <source>
        <dbReference type="ARBA" id="ARBA00004818"/>
    </source>
</evidence>
<dbReference type="InterPro" id="IPR023214">
    <property type="entry name" value="HAD_sf"/>
</dbReference>
<dbReference type="SUPFAM" id="SSF56784">
    <property type="entry name" value="HAD-like"/>
    <property type="match status" value="1"/>
</dbReference>
<protein>
    <recommendedName>
        <fullName evidence="4">phosphoglycolate phosphatase</fullName>
        <ecNumber evidence="4">3.1.3.18</ecNumber>
    </recommendedName>
</protein>
<evidence type="ECO:0000256" key="1">
    <source>
        <dbReference type="ARBA" id="ARBA00000830"/>
    </source>
</evidence>
<name>A0A9X1LHS5_9FLAO</name>
<dbReference type="AlphaFoldDB" id="A0A9X1LHS5"/>
<sequence>MLLLKKKKVILWDFDGVLMNSMPVRDNGFREVLKNYPVDEVDLLMEYHSANGGLSRYVKFRYFFEIIRQESITNHEVDALAKEFSLIMKKQLISSKLLIRDSLDFVIAHKNDFEMHIVSGSDQEELRYLCEKMNIDIFFITINGSPVAKKELVNQLLSEKNYSPDDCVLIGDSINDFDAAEYNGIDFIGYNNPELLKFESYIDKFSEICV</sequence>
<keyword evidence="6" id="KW-1185">Reference proteome</keyword>
<dbReference type="NCBIfam" id="TIGR01549">
    <property type="entry name" value="HAD-SF-IA-v1"/>
    <property type="match status" value="1"/>
</dbReference>
<evidence type="ECO:0000256" key="4">
    <source>
        <dbReference type="ARBA" id="ARBA00013078"/>
    </source>
</evidence>
<evidence type="ECO:0000256" key="3">
    <source>
        <dbReference type="ARBA" id="ARBA00006171"/>
    </source>
</evidence>
<comment type="pathway">
    <text evidence="2">Organic acid metabolism; glycolate biosynthesis; glycolate from 2-phosphoglycolate: step 1/1.</text>
</comment>
<dbReference type="Gene3D" id="3.40.50.1000">
    <property type="entry name" value="HAD superfamily/HAD-like"/>
    <property type="match status" value="1"/>
</dbReference>
<dbReference type="RefSeq" id="WP_229338796.1">
    <property type="nucleotide sequence ID" value="NZ_JAJBZG010000002.1"/>
</dbReference>
<dbReference type="InterPro" id="IPR036412">
    <property type="entry name" value="HAD-like_sf"/>
</dbReference>
<accession>A0A9X1LHS5</accession>
<evidence type="ECO:0000313" key="5">
    <source>
        <dbReference type="EMBL" id="MCB7480616.1"/>
    </source>
</evidence>
<proteinExistence type="inferred from homology"/>
<dbReference type="GO" id="GO:0005829">
    <property type="term" value="C:cytosol"/>
    <property type="evidence" value="ECO:0007669"/>
    <property type="project" value="TreeGrafter"/>
</dbReference>
<dbReference type="InterPro" id="IPR023198">
    <property type="entry name" value="PGP-like_dom2"/>
</dbReference>
<dbReference type="Proteomes" id="UP001139414">
    <property type="component" value="Unassembled WGS sequence"/>
</dbReference>
<reference evidence="5" key="1">
    <citation type="submission" date="2021-10" db="EMBL/GenBank/DDBJ databases">
        <title>Gramella sp. ASW11-100T, isolated from marine sediment.</title>
        <authorList>
            <person name="Xia C."/>
        </authorList>
    </citation>
    <scope>NUCLEOTIDE SEQUENCE</scope>
    <source>
        <strain evidence="5">ASW11-100</strain>
    </source>
</reference>
<dbReference type="SFLD" id="SFLDG01129">
    <property type="entry name" value="C1.5:_HAD__Beta-PGM__Phosphata"/>
    <property type="match status" value="1"/>
</dbReference>
<gene>
    <name evidence="5" type="ORF">LGQ90_04995</name>
</gene>
<dbReference type="GO" id="GO:0008967">
    <property type="term" value="F:phosphoglycolate phosphatase activity"/>
    <property type="evidence" value="ECO:0007669"/>
    <property type="project" value="UniProtKB-EC"/>
</dbReference>
<dbReference type="SFLD" id="SFLDS00003">
    <property type="entry name" value="Haloacid_Dehalogenase"/>
    <property type="match status" value="1"/>
</dbReference>
<organism evidence="5 6">
    <name type="scientific">Christiangramia sediminis</name>
    <dbReference type="NCBI Taxonomy" id="2881336"/>
    <lineage>
        <taxon>Bacteria</taxon>
        <taxon>Pseudomonadati</taxon>
        <taxon>Bacteroidota</taxon>
        <taxon>Flavobacteriia</taxon>
        <taxon>Flavobacteriales</taxon>
        <taxon>Flavobacteriaceae</taxon>
        <taxon>Christiangramia</taxon>
    </lineage>
</organism>
<dbReference type="InterPro" id="IPR041492">
    <property type="entry name" value="HAD_2"/>
</dbReference>
<keyword evidence="5" id="KW-0378">Hydrolase</keyword>
<comment type="catalytic activity">
    <reaction evidence="1">
        <text>2-phosphoglycolate + H2O = glycolate + phosphate</text>
        <dbReference type="Rhea" id="RHEA:14369"/>
        <dbReference type="ChEBI" id="CHEBI:15377"/>
        <dbReference type="ChEBI" id="CHEBI:29805"/>
        <dbReference type="ChEBI" id="CHEBI:43474"/>
        <dbReference type="ChEBI" id="CHEBI:58033"/>
        <dbReference type="EC" id="3.1.3.18"/>
    </reaction>
</comment>
<comment type="caution">
    <text evidence="5">The sequence shown here is derived from an EMBL/GenBank/DDBJ whole genome shotgun (WGS) entry which is preliminary data.</text>
</comment>
<comment type="similarity">
    <text evidence="3">Belongs to the HAD-like hydrolase superfamily. CbbY/CbbZ/Gph/YieH family.</text>
</comment>
<dbReference type="InterPro" id="IPR050155">
    <property type="entry name" value="HAD-like_hydrolase_sf"/>
</dbReference>
<evidence type="ECO:0000313" key="6">
    <source>
        <dbReference type="Proteomes" id="UP001139414"/>
    </source>
</evidence>
<dbReference type="PANTHER" id="PTHR43434">
    <property type="entry name" value="PHOSPHOGLYCOLATE PHOSPHATASE"/>
    <property type="match status" value="1"/>
</dbReference>
<dbReference type="EMBL" id="JAJBZG010000002">
    <property type="protein sequence ID" value="MCB7480616.1"/>
    <property type="molecule type" value="Genomic_DNA"/>
</dbReference>
<dbReference type="GO" id="GO:0006281">
    <property type="term" value="P:DNA repair"/>
    <property type="evidence" value="ECO:0007669"/>
    <property type="project" value="TreeGrafter"/>
</dbReference>
<dbReference type="EC" id="3.1.3.18" evidence="4"/>
<dbReference type="PANTHER" id="PTHR43434:SF1">
    <property type="entry name" value="PHOSPHOGLYCOLATE PHOSPHATASE"/>
    <property type="match status" value="1"/>
</dbReference>
<dbReference type="Pfam" id="PF13419">
    <property type="entry name" value="HAD_2"/>
    <property type="match status" value="1"/>
</dbReference>
<dbReference type="InterPro" id="IPR006439">
    <property type="entry name" value="HAD-SF_hydro_IA"/>
</dbReference>
<dbReference type="Gene3D" id="1.10.150.240">
    <property type="entry name" value="Putative phosphatase, domain 2"/>
    <property type="match status" value="1"/>
</dbReference>